<name>A0ABT3HDR0_9HYPH</name>
<keyword evidence="1" id="KW-1133">Transmembrane helix</keyword>
<evidence type="ECO:0000313" key="3">
    <source>
        <dbReference type="Proteomes" id="UP001209755"/>
    </source>
</evidence>
<dbReference type="RefSeq" id="WP_264602090.1">
    <property type="nucleotide sequence ID" value="NZ_JAOQNS010000007.1"/>
</dbReference>
<dbReference type="EMBL" id="JAOQNS010000007">
    <property type="protein sequence ID" value="MCW2308474.1"/>
    <property type="molecule type" value="Genomic_DNA"/>
</dbReference>
<accession>A0ABT3HDR0</accession>
<evidence type="ECO:0000256" key="1">
    <source>
        <dbReference type="SAM" id="Phobius"/>
    </source>
</evidence>
<reference evidence="3" key="1">
    <citation type="submission" date="2023-07" db="EMBL/GenBank/DDBJ databases">
        <title>Genome sequencing of Purple Non-Sulfur Bacteria from various extreme environments.</title>
        <authorList>
            <person name="Mayer M."/>
        </authorList>
    </citation>
    <scope>NUCLEOTIDE SEQUENCE [LARGE SCALE GENOMIC DNA]</scope>
    <source>
        <strain evidence="3">DSM 17935</strain>
    </source>
</reference>
<dbReference type="Proteomes" id="UP001209755">
    <property type="component" value="Unassembled WGS sequence"/>
</dbReference>
<keyword evidence="3" id="KW-1185">Reference proteome</keyword>
<gene>
    <name evidence="2" type="ORF">M2319_002816</name>
</gene>
<keyword evidence="1" id="KW-0472">Membrane</keyword>
<keyword evidence="1" id="KW-0812">Transmembrane</keyword>
<organism evidence="2 3">
    <name type="scientific">Rhodobium gokarnense</name>
    <dbReference type="NCBI Taxonomy" id="364296"/>
    <lineage>
        <taxon>Bacteria</taxon>
        <taxon>Pseudomonadati</taxon>
        <taxon>Pseudomonadota</taxon>
        <taxon>Alphaproteobacteria</taxon>
        <taxon>Hyphomicrobiales</taxon>
        <taxon>Rhodobiaceae</taxon>
        <taxon>Rhodobium</taxon>
    </lineage>
</organism>
<comment type="caution">
    <text evidence="2">The sequence shown here is derived from an EMBL/GenBank/DDBJ whole genome shotgun (WGS) entry which is preliminary data.</text>
</comment>
<proteinExistence type="predicted"/>
<protein>
    <submittedName>
        <fullName evidence="2">Uncharacterized protein</fullName>
    </submittedName>
</protein>
<feature type="transmembrane region" description="Helical" evidence="1">
    <location>
        <begin position="20"/>
        <end position="45"/>
    </location>
</feature>
<evidence type="ECO:0000313" key="2">
    <source>
        <dbReference type="EMBL" id="MCW2308474.1"/>
    </source>
</evidence>
<sequence length="46" mass="4712">MACTFESGRPAGRVAPIDGGFARSVCAGLVFAAALWGIVALEVILF</sequence>